<feature type="non-terminal residue" evidence="2">
    <location>
        <position position="1"/>
    </location>
</feature>
<evidence type="ECO:0000313" key="3">
    <source>
        <dbReference type="Proteomes" id="UP000265520"/>
    </source>
</evidence>
<reference evidence="2 3" key="1">
    <citation type="journal article" date="2018" name="Front. Plant Sci.">
        <title>Red Clover (Trifolium pratense) and Zigzag Clover (T. medium) - A Picture of Genomic Similarities and Differences.</title>
        <authorList>
            <person name="Dluhosova J."/>
            <person name="Istvanek J."/>
            <person name="Nedelnik J."/>
            <person name="Repkova J."/>
        </authorList>
    </citation>
    <scope>NUCLEOTIDE SEQUENCE [LARGE SCALE GENOMIC DNA]</scope>
    <source>
        <strain evidence="3">cv. 10/8</strain>
        <tissue evidence="2">Leaf</tissue>
    </source>
</reference>
<evidence type="ECO:0000256" key="1">
    <source>
        <dbReference type="SAM" id="MobiDB-lite"/>
    </source>
</evidence>
<feature type="compositionally biased region" description="Basic and acidic residues" evidence="1">
    <location>
        <begin position="33"/>
        <end position="50"/>
    </location>
</feature>
<dbReference type="AlphaFoldDB" id="A0A392SWV6"/>
<feature type="region of interest" description="Disordered" evidence="1">
    <location>
        <begin position="1"/>
        <end position="96"/>
    </location>
</feature>
<keyword evidence="3" id="KW-1185">Reference proteome</keyword>
<feature type="non-terminal residue" evidence="2">
    <location>
        <position position="96"/>
    </location>
</feature>
<dbReference type="Proteomes" id="UP000265520">
    <property type="component" value="Unassembled WGS sequence"/>
</dbReference>
<comment type="caution">
    <text evidence="2">The sequence shown here is derived from an EMBL/GenBank/DDBJ whole genome shotgun (WGS) entry which is preliminary data.</text>
</comment>
<sequence length="96" mass="10535">EQITQVVVPKGKRTTLRKKKIEKDNTPSNTKELTGEKDQIDEAQNKEPKESSLTAQPSSEIVPESPVAAEESSMKKVAEDVPTSITKEDLGAEKQT</sequence>
<feature type="compositionally biased region" description="Basic residues" evidence="1">
    <location>
        <begin position="10"/>
        <end position="20"/>
    </location>
</feature>
<protein>
    <submittedName>
        <fullName evidence="2">Uncharacterized protein</fullName>
    </submittedName>
</protein>
<name>A0A392SWV6_9FABA</name>
<proteinExistence type="predicted"/>
<organism evidence="2 3">
    <name type="scientific">Trifolium medium</name>
    <dbReference type="NCBI Taxonomy" id="97028"/>
    <lineage>
        <taxon>Eukaryota</taxon>
        <taxon>Viridiplantae</taxon>
        <taxon>Streptophyta</taxon>
        <taxon>Embryophyta</taxon>
        <taxon>Tracheophyta</taxon>
        <taxon>Spermatophyta</taxon>
        <taxon>Magnoliopsida</taxon>
        <taxon>eudicotyledons</taxon>
        <taxon>Gunneridae</taxon>
        <taxon>Pentapetalae</taxon>
        <taxon>rosids</taxon>
        <taxon>fabids</taxon>
        <taxon>Fabales</taxon>
        <taxon>Fabaceae</taxon>
        <taxon>Papilionoideae</taxon>
        <taxon>50 kb inversion clade</taxon>
        <taxon>NPAAA clade</taxon>
        <taxon>Hologalegina</taxon>
        <taxon>IRL clade</taxon>
        <taxon>Trifolieae</taxon>
        <taxon>Trifolium</taxon>
    </lineage>
</organism>
<dbReference type="EMBL" id="LXQA010451447">
    <property type="protein sequence ID" value="MCI52704.1"/>
    <property type="molecule type" value="Genomic_DNA"/>
</dbReference>
<feature type="compositionally biased region" description="Basic and acidic residues" evidence="1">
    <location>
        <begin position="86"/>
        <end position="96"/>
    </location>
</feature>
<evidence type="ECO:0000313" key="2">
    <source>
        <dbReference type="EMBL" id="MCI52704.1"/>
    </source>
</evidence>
<accession>A0A392SWV6</accession>